<name>A0A1C3MZN0_9ACTN</name>
<dbReference type="NCBIfam" id="TIGR03072">
    <property type="entry name" value="release_prfH"/>
    <property type="match status" value="1"/>
</dbReference>
<sequence>MSVHLLLSAGRGPRECAWAVARLLHRLETEARLRGVTVDRVESVPGDRAGTYRSVLLSVRGAEADGFADAWSGTLCWQAPSPYRAGVGRKNWYVVARRCQVHSPVAAFREEDVEVVACRTGGPGGQHRNKASTAVRATHRPSGLVVVVDTERQYALNRRIALRRLRERIERGDEAARQWNTAARWRVHDDLVRGAPHRTERPDARESESGFPR</sequence>
<dbReference type="PANTHER" id="PTHR43804:SF6">
    <property type="entry name" value="CLASS I PEPTIDE CHAIN RELEASE FACTOR"/>
    <property type="match status" value="1"/>
</dbReference>
<dbReference type="Pfam" id="PF00472">
    <property type="entry name" value="RF-1"/>
    <property type="match status" value="1"/>
</dbReference>
<evidence type="ECO:0000259" key="2">
    <source>
        <dbReference type="Pfam" id="PF00472"/>
    </source>
</evidence>
<feature type="domain" description="Prokaryotic-type class I peptide chain release factors" evidence="2">
    <location>
        <begin position="109"/>
        <end position="184"/>
    </location>
</feature>
<dbReference type="InterPro" id="IPR017509">
    <property type="entry name" value="PrfH"/>
</dbReference>
<evidence type="ECO:0000313" key="3">
    <source>
        <dbReference type="EMBL" id="SBV25755.1"/>
    </source>
</evidence>
<dbReference type="GO" id="GO:0003747">
    <property type="term" value="F:translation release factor activity"/>
    <property type="evidence" value="ECO:0007669"/>
    <property type="project" value="InterPro"/>
</dbReference>
<dbReference type="InterPro" id="IPR045853">
    <property type="entry name" value="Pep_chain_release_fac_I_sf"/>
</dbReference>
<comment type="similarity">
    <text evidence="1">Belongs to the prokaryotic/mitochondrial release factor family.</text>
</comment>
<gene>
    <name evidence="3" type="ORF">GA0070620_1235</name>
</gene>
<dbReference type="OrthoDB" id="9815709at2"/>
<dbReference type="SUPFAM" id="SSF75620">
    <property type="entry name" value="Release factor"/>
    <property type="match status" value="1"/>
</dbReference>
<dbReference type="AlphaFoldDB" id="A0A1C3MZN0"/>
<dbReference type="PATRIC" id="fig|307121.4.peg.1266"/>
<protein>
    <submittedName>
        <fullName evidence="3">Peptide chain release factor</fullName>
    </submittedName>
</protein>
<dbReference type="RefSeq" id="WP_091588966.1">
    <property type="nucleotide sequence ID" value="NZ_JBHRWG010000003.1"/>
</dbReference>
<dbReference type="Gene3D" id="3.30.160.20">
    <property type="match status" value="1"/>
</dbReference>
<evidence type="ECO:0000256" key="1">
    <source>
        <dbReference type="ARBA" id="ARBA00010835"/>
    </source>
</evidence>
<dbReference type="STRING" id="307121.GA0070620_1235"/>
<dbReference type="Proteomes" id="UP000199393">
    <property type="component" value="Chromosome I"/>
</dbReference>
<dbReference type="PANTHER" id="PTHR43804">
    <property type="entry name" value="LD18447P"/>
    <property type="match status" value="1"/>
</dbReference>
<reference evidence="4" key="1">
    <citation type="submission" date="2016-06" db="EMBL/GenBank/DDBJ databases">
        <authorList>
            <person name="Varghese N."/>
        </authorList>
    </citation>
    <scope>NUCLEOTIDE SEQUENCE [LARGE SCALE GENOMIC DNA]</scope>
    <source>
        <strain evidence="4">DSM 45344</strain>
    </source>
</reference>
<proteinExistence type="inferred from homology"/>
<accession>A0A1C3MZN0</accession>
<dbReference type="InterPro" id="IPR050057">
    <property type="entry name" value="Prokaryotic/Mito_RF"/>
</dbReference>
<dbReference type="InterPro" id="IPR000352">
    <property type="entry name" value="Pep_chain_release_fac_I"/>
</dbReference>
<organism evidence="3 4">
    <name type="scientific">Micromonospora krabiensis</name>
    <dbReference type="NCBI Taxonomy" id="307121"/>
    <lineage>
        <taxon>Bacteria</taxon>
        <taxon>Bacillati</taxon>
        <taxon>Actinomycetota</taxon>
        <taxon>Actinomycetes</taxon>
        <taxon>Micromonosporales</taxon>
        <taxon>Micromonosporaceae</taxon>
        <taxon>Micromonospora</taxon>
    </lineage>
</organism>
<keyword evidence="4" id="KW-1185">Reference proteome</keyword>
<dbReference type="EMBL" id="LT598496">
    <property type="protein sequence ID" value="SBV25755.1"/>
    <property type="molecule type" value="Genomic_DNA"/>
</dbReference>
<dbReference type="Gene3D" id="3.30.70.1660">
    <property type="match status" value="1"/>
</dbReference>
<evidence type="ECO:0000313" key="4">
    <source>
        <dbReference type="Proteomes" id="UP000199393"/>
    </source>
</evidence>